<proteinExistence type="inferred from homology"/>
<feature type="compositionally biased region" description="Basic residues" evidence="8">
    <location>
        <begin position="128"/>
        <end position="147"/>
    </location>
</feature>
<keyword evidence="4" id="KW-0234">DNA repair</keyword>
<dbReference type="PANTHER" id="PTHR28559:SF1">
    <property type="entry name" value="DNA REPAIR PROTEIN XRCC4"/>
    <property type="match status" value="1"/>
</dbReference>
<protein>
    <submittedName>
        <fullName evidence="12">DNA repair protein XRCC4</fullName>
    </submittedName>
</protein>
<keyword evidence="11" id="KW-1185">Reference proteome</keyword>
<name>A0ABM1A4B4_APLCA</name>
<gene>
    <name evidence="12" type="primary">LOC101854651</name>
</gene>
<evidence type="ECO:0000313" key="11">
    <source>
        <dbReference type="Proteomes" id="UP000694888"/>
    </source>
</evidence>
<evidence type="ECO:0000256" key="6">
    <source>
        <dbReference type="ARBA" id="ARBA00025728"/>
    </source>
</evidence>
<dbReference type="InterPro" id="IPR053962">
    <property type="entry name" value="XRCC4_CC"/>
</dbReference>
<dbReference type="InterPro" id="IPR053961">
    <property type="entry name" value="XRCC4_N"/>
</dbReference>
<organism evidence="11 12">
    <name type="scientific">Aplysia californica</name>
    <name type="common">California sea hare</name>
    <dbReference type="NCBI Taxonomy" id="6500"/>
    <lineage>
        <taxon>Eukaryota</taxon>
        <taxon>Metazoa</taxon>
        <taxon>Spiralia</taxon>
        <taxon>Lophotrochozoa</taxon>
        <taxon>Mollusca</taxon>
        <taxon>Gastropoda</taxon>
        <taxon>Heterobranchia</taxon>
        <taxon>Euthyneura</taxon>
        <taxon>Tectipleura</taxon>
        <taxon>Aplysiida</taxon>
        <taxon>Aplysioidea</taxon>
        <taxon>Aplysiidae</taxon>
        <taxon>Aplysia</taxon>
    </lineage>
</organism>
<feature type="compositionally biased region" description="Polar residues" evidence="8">
    <location>
        <begin position="534"/>
        <end position="563"/>
    </location>
</feature>
<dbReference type="SUPFAM" id="SSF50809">
    <property type="entry name" value="XRCC4, N-terminal domain"/>
    <property type="match status" value="1"/>
</dbReference>
<feature type="compositionally biased region" description="Basic and acidic residues" evidence="8">
    <location>
        <begin position="101"/>
        <end position="112"/>
    </location>
</feature>
<dbReference type="Pfam" id="PF06632">
    <property type="entry name" value="XRCC4"/>
    <property type="match status" value="1"/>
</dbReference>
<evidence type="ECO:0000256" key="3">
    <source>
        <dbReference type="ARBA" id="ARBA00023172"/>
    </source>
</evidence>
<sequence>MAHRTTLFRRKLKEEDPDEYKAFLEKRRKAEKAKRDEEKRKEEAGELTHAEKEKLELKRAERNAIQKEKYHRKKAKAEAAAAGKRLNRTRGQPVTPAPGKRPKDMSPEEYQRYRAAQRKASRDSQSTQKKKALNAKRRREYHMKKAVAKAASTGKRLKRASGQAVTPTILKRPKDMSLEKYWRSQAAQRKASYDSQNAQKKTVLNGSSKMSSQETVLAEIDVQPQGDGHFYLQTRLKDGGREGFTLTLTDGASVWDGTISEDMLDQLCKKRKMDFNTYVDQTRAAFTRQEMGDLCFEYHLSTQTPETAQLAWKKHLVADDIKFQLGNVKLHKCTEPVKKICSMMSQCISNNRSLQADIKALETTNERLSAERQNALKRLEKCVTAKEELELDLYSKFVAVLNSKKQRIQQLVENGDAESLDGQPDSPVASTSREEIPSSKPETVPAVKNGSQSKQKRSSDSEDPDTDEEDHRTKRQKRSPVPPKIKTVVSDTSLNLGDGIEEEEEKMATVARRPRRQAPSKKQTPAKPVLPRVSSGNSSQRPGSASRKSSLRKSGSDNSNKSTDNLDPDDLLDNF</sequence>
<evidence type="ECO:0000256" key="4">
    <source>
        <dbReference type="ARBA" id="ARBA00023204"/>
    </source>
</evidence>
<dbReference type="Gene3D" id="2.170.210.10">
    <property type="entry name" value="DNA double-strand break repair and VJ recombination XRCC4, N-terminal"/>
    <property type="match status" value="1"/>
</dbReference>
<feature type="domain" description="XRCC4 coiled-coil" evidence="10">
    <location>
        <begin position="335"/>
        <end position="411"/>
    </location>
</feature>
<evidence type="ECO:0000256" key="7">
    <source>
        <dbReference type="SAM" id="Coils"/>
    </source>
</evidence>
<dbReference type="Proteomes" id="UP000694888">
    <property type="component" value="Unplaced"/>
</dbReference>
<evidence type="ECO:0000259" key="10">
    <source>
        <dbReference type="Pfam" id="PF21924"/>
    </source>
</evidence>
<keyword evidence="5" id="KW-0539">Nucleus</keyword>
<feature type="compositionally biased region" description="Acidic residues" evidence="8">
    <location>
        <begin position="566"/>
        <end position="575"/>
    </location>
</feature>
<dbReference type="InterPro" id="IPR038051">
    <property type="entry name" value="XRCC4-like_N_sf"/>
</dbReference>
<comment type="subcellular location">
    <subcellularLocation>
        <location evidence="1">Nucleus</location>
    </subcellularLocation>
</comment>
<feature type="compositionally biased region" description="Basic and acidic residues" evidence="8">
    <location>
        <begin position="33"/>
        <end position="68"/>
    </location>
</feature>
<dbReference type="Gene3D" id="1.20.5.370">
    <property type="match status" value="1"/>
</dbReference>
<dbReference type="Pfam" id="PF21924">
    <property type="entry name" value="XRCC4_CC"/>
    <property type="match status" value="1"/>
</dbReference>
<keyword evidence="2" id="KW-0227">DNA damage</keyword>
<evidence type="ECO:0000256" key="1">
    <source>
        <dbReference type="ARBA" id="ARBA00004123"/>
    </source>
</evidence>
<dbReference type="RefSeq" id="XP_012940569.1">
    <property type="nucleotide sequence ID" value="XM_013085115.2"/>
</dbReference>
<dbReference type="InterPro" id="IPR014751">
    <property type="entry name" value="XRCC4-like_C"/>
</dbReference>
<feature type="region of interest" description="Disordered" evidence="8">
    <location>
        <begin position="414"/>
        <end position="575"/>
    </location>
</feature>
<dbReference type="CDD" id="cd22283">
    <property type="entry name" value="HD_XRCC4_N"/>
    <property type="match status" value="1"/>
</dbReference>
<dbReference type="InterPro" id="IPR009089">
    <property type="entry name" value="XRCC4_N_sf"/>
</dbReference>
<dbReference type="InterPro" id="IPR010585">
    <property type="entry name" value="DNA_repair_prot_XRCC4"/>
</dbReference>
<reference evidence="12" key="1">
    <citation type="submission" date="2025-08" db="UniProtKB">
        <authorList>
            <consortium name="RefSeq"/>
        </authorList>
    </citation>
    <scope>IDENTIFICATION</scope>
</reference>
<feature type="coiled-coil region" evidence="7">
    <location>
        <begin position="351"/>
        <end position="392"/>
    </location>
</feature>
<evidence type="ECO:0000259" key="9">
    <source>
        <dbReference type="Pfam" id="PF06632"/>
    </source>
</evidence>
<comment type="similarity">
    <text evidence="6">Belongs to the XRCC4-XLF family. XRCC4 subfamily.</text>
</comment>
<feature type="domain" description="XRCC4 N-terminal" evidence="9">
    <location>
        <begin position="230"/>
        <end position="331"/>
    </location>
</feature>
<accession>A0ABM1A4B4</accession>
<dbReference type="PANTHER" id="PTHR28559">
    <property type="entry name" value="DNA REPAIR PROTEIN XRCC4"/>
    <property type="match status" value="1"/>
</dbReference>
<dbReference type="SUPFAM" id="SSF58022">
    <property type="entry name" value="XRCC4, C-terminal oligomerization domain"/>
    <property type="match status" value="1"/>
</dbReference>
<evidence type="ECO:0000256" key="8">
    <source>
        <dbReference type="SAM" id="MobiDB-lite"/>
    </source>
</evidence>
<dbReference type="GeneID" id="101854651"/>
<feature type="region of interest" description="Disordered" evidence="8">
    <location>
        <begin position="25"/>
        <end position="165"/>
    </location>
</feature>
<evidence type="ECO:0000313" key="12">
    <source>
        <dbReference type="RefSeq" id="XP_012940569.1"/>
    </source>
</evidence>
<keyword evidence="3" id="KW-0233">DNA recombination</keyword>
<evidence type="ECO:0000256" key="5">
    <source>
        <dbReference type="ARBA" id="ARBA00023242"/>
    </source>
</evidence>
<keyword evidence="7" id="KW-0175">Coiled coil</keyword>
<evidence type="ECO:0000256" key="2">
    <source>
        <dbReference type="ARBA" id="ARBA00022763"/>
    </source>
</evidence>